<dbReference type="GO" id="GO:0005657">
    <property type="term" value="C:replication fork"/>
    <property type="evidence" value="ECO:0007669"/>
    <property type="project" value="TreeGrafter"/>
</dbReference>
<keyword evidence="6" id="KW-0539">Nucleus</keyword>
<evidence type="ECO:0000256" key="6">
    <source>
        <dbReference type="ARBA" id="ARBA00023242"/>
    </source>
</evidence>
<evidence type="ECO:0000256" key="3">
    <source>
        <dbReference type="ARBA" id="ARBA00022723"/>
    </source>
</evidence>
<dbReference type="Gene3D" id="1.10.150.20">
    <property type="entry name" value="5' to 3' exonuclease, C-terminal subdomain"/>
    <property type="match status" value="1"/>
</dbReference>
<dbReference type="PANTHER" id="PTHR45873:SF1">
    <property type="entry name" value="DNA POLYMERASE ETA"/>
    <property type="match status" value="1"/>
</dbReference>
<dbReference type="GO" id="GO:0005634">
    <property type="term" value="C:nucleus"/>
    <property type="evidence" value="ECO:0007669"/>
    <property type="project" value="UniProtKB-SubCell"/>
</dbReference>
<keyword evidence="5" id="KW-0234">DNA repair</keyword>
<keyword evidence="2" id="KW-0808">Transferase</keyword>
<dbReference type="PANTHER" id="PTHR45873">
    <property type="entry name" value="DNA POLYMERASE ETA"/>
    <property type="match status" value="1"/>
</dbReference>
<accession>A0A9D4L4Q1</accession>
<dbReference type="GO" id="GO:0042276">
    <property type="term" value="P:error-prone translesion synthesis"/>
    <property type="evidence" value="ECO:0007669"/>
    <property type="project" value="TreeGrafter"/>
</dbReference>
<dbReference type="Gene3D" id="3.30.70.270">
    <property type="match status" value="1"/>
</dbReference>
<keyword evidence="4" id="KW-0227">DNA damage</keyword>
<proteinExistence type="predicted"/>
<dbReference type="Proteomes" id="UP000828390">
    <property type="component" value="Unassembled WGS sequence"/>
</dbReference>
<dbReference type="Pfam" id="PF21704">
    <property type="entry name" value="POLH-Rev1_HhH"/>
    <property type="match status" value="1"/>
</dbReference>
<keyword evidence="8" id="KW-1185">Reference proteome</keyword>
<evidence type="ECO:0000313" key="8">
    <source>
        <dbReference type="Proteomes" id="UP000828390"/>
    </source>
</evidence>
<name>A0A9D4L4Q1_DREPO</name>
<dbReference type="InterPro" id="IPR043128">
    <property type="entry name" value="Rev_trsase/Diguanyl_cyclase"/>
</dbReference>
<dbReference type="InterPro" id="IPR052230">
    <property type="entry name" value="DNA_polymerase_eta"/>
</dbReference>
<gene>
    <name evidence="7" type="ORF">DPMN_094404</name>
</gene>
<dbReference type="GO" id="GO:0046872">
    <property type="term" value="F:metal ion binding"/>
    <property type="evidence" value="ECO:0007669"/>
    <property type="project" value="UniProtKB-KW"/>
</dbReference>
<dbReference type="AlphaFoldDB" id="A0A9D4L4Q1"/>
<dbReference type="SUPFAM" id="SSF56672">
    <property type="entry name" value="DNA/RNA polymerases"/>
    <property type="match status" value="1"/>
</dbReference>
<protein>
    <submittedName>
        <fullName evidence="7">Uncharacterized protein</fullName>
    </submittedName>
</protein>
<evidence type="ECO:0000256" key="1">
    <source>
        <dbReference type="ARBA" id="ARBA00004123"/>
    </source>
</evidence>
<comment type="caution">
    <text evidence="7">The sequence shown here is derived from an EMBL/GenBank/DDBJ whole genome shotgun (WGS) entry which is preliminary data.</text>
</comment>
<reference evidence="7" key="1">
    <citation type="journal article" date="2019" name="bioRxiv">
        <title>The Genome of the Zebra Mussel, Dreissena polymorpha: A Resource for Invasive Species Research.</title>
        <authorList>
            <person name="McCartney M.A."/>
            <person name="Auch B."/>
            <person name="Kono T."/>
            <person name="Mallez S."/>
            <person name="Zhang Y."/>
            <person name="Obille A."/>
            <person name="Becker A."/>
            <person name="Abrahante J.E."/>
            <person name="Garbe J."/>
            <person name="Badalamenti J.P."/>
            <person name="Herman A."/>
            <person name="Mangelson H."/>
            <person name="Liachko I."/>
            <person name="Sullivan S."/>
            <person name="Sone E.D."/>
            <person name="Koren S."/>
            <person name="Silverstein K.A.T."/>
            <person name="Beckman K.B."/>
            <person name="Gohl D.M."/>
        </authorList>
    </citation>
    <scope>NUCLEOTIDE SEQUENCE</scope>
    <source>
        <strain evidence="7">Duluth1</strain>
        <tissue evidence="7">Whole animal</tissue>
    </source>
</reference>
<evidence type="ECO:0000256" key="2">
    <source>
        <dbReference type="ARBA" id="ARBA00022679"/>
    </source>
</evidence>
<evidence type="ECO:0000256" key="5">
    <source>
        <dbReference type="ARBA" id="ARBA00023204"/>
    </source>
</evidence>
<comment type="subcellular location">
    <subcellularLocation>
        <location evidence="1">Nucleus</location>
    </subcellularLocation>
</comment>
<evidence type="ECO:0000313" key="7">
    <source>
        <dbReference type="EMBL" id="KAH3851917.1"/>
    </source>
</evidence>
<keyword evidence="3" id="KW-0479">Metal-binding</keyword>
<organism evidence="7 8">
    <name type="scientific">Dreissena polymorpha</name>
    <name type="common">Zebra mussel</name>
    <name type="synonym">Mytilus polymorpha</name>
    <dbReference type="NCBI Taxonomy" id="45954"/>
    <lineage>
        <taxon>Eukaryota</taxon>
        <taxon>Metazoa</taxon>
        <taxon>Spiralia</taxon>
        <taxon>Lophotrochozoa</taxon>
        <taxon>Mollusca</taxon>
        <taxon>Bivalvia</taxon>
        <taxon>Autobranchia</taxon>
        <taxon>Heteroconchia</taxon>
        <taxon>Euheterodonta</taxon>
        <taxon>Imparidentia</taxon>
        <taxon>Neoheterodontei</taxon>
        <taxon>Myida</taxon>
        <taxon>Dreissenoidea</taxon>
        <taxon>Dreissenidae</taxon>
        <taxon>Dreissena</taxon>
    </lineage>
</organism>
<dbReference type="GO" id="GO:0009314">
    <property type="term" value="P:response to radiation"/>
    <property type="evidence" value="ECO:0007669"/>
    <property type="project" value="TreeGrafter"/>
</dbReference>
<dbReference type="EMBL" id="JAIWYP010000003">
    <property type="protein sequence ID" value="KAH3851917.1"/>
    <property type="molecule type" value="Genomic_DNA"/>
</dbReference>
<reference evidence="7" key="2">
    <citation type="submission" date="2020-11" db="EMBL/GenBank/DDBJ databases">
        <authorList>
            <person name="McCartney M.A."/>
            <person name="Auch B."/>
            <person name="Kono T."/>
            <person name="Mallez S."/>
            <person name="Becker A."/>
            <person name="Gohl D.M."/>
            <person name="Silverstein K.A.T."/>
            <person name="Koren S."/>
            <person name="Bechman K.B."/>
            <person name="Herman A."/>
            <person name="Abrahante J.E."/>
            <person name="Garbe J."/>
        </authorList>
    </citation>
    <scope>NUCLEOTIDE SEQUENCE</scope>
    <source>
        <strain evidence="7">Duluth1</strain>
        <tissue evidence="7">Whole animal</tissue>
    </source>
</reference>
<dbReference type="GO" id="GO:0003887">
    <property type="term" value="F:DNA-directed DNA polymerase activity"/>
    <property type="evidence" value="ECO:0007669"/>
    <property type="project" value="TreeGrafter"/>
</dbReference>
<sequence>MRQAVYEDTGFRCSAGIAHNKVGLSVLFRYLGGKIGTLVTEHLRVENMADLIVFSERALQQLLGKKNGNHYKRKFISALNKTEIVKIAAKFMKIWLFKAMHPVLGLF</sequence>
<evidence type="ECO:0000256" key="4">
    <source>
        <dbReference type="ARBA" id="ARBA00022763"/>
    </source>
</evidence>
<dbReference type="InterPro" id="IPR043502">
    <property type="entry name" value="DNA/RNA_pol_sf"/>
</dbReference>
<dbReference type="GO" id="GO:0006281">
    <property type="term" value="P:DNA repair"/>
    <property type="evidence" value="ECO:0007669"/>
    <property type="project" value="UniProtKB-KW"/>
</dbReference>
<dbReference type="GO" id="GO:0035861">
    <property type="term" value="C:site of double-strand break"/>
    <property type="evidence" value="ECO:0007669"/>
    <property type="project" value="TreeGrafter"/>
</dbReference>